<dbReference type="InterPro" id="IPR025751">
    <property type="entry name" value="RsbRD_N_dom"/>
</dbReference>
<gene>
    <name evidence="4" type="ORF">SAMN04490220_7776</name>
</gene>
<dbReference type="Pfam" id="PF13556">
    <property type="entry name" value="HTH_30"/>
    <property type="match status" value="1"/>
</dbReference>
<accession>A0A1H5IQQ7</accession>
<feature type="domain" description="RsbT co-antagonist protein RsbRD N-terminal" evidence="3">
    <location>
        <begin position="31"/>
        <end position="166"/>
    </location>
</feature>
<dbReference type="PANTHER" id="PTHR33744:SF1">
    <property type="entry name" value="DNA-BINDING TRANSCRIPTIONAL ACTIVATOR ADER"/>
    <property type="match status" value="1"/>
</dbReference>
<evidence type="ECO:0000256" key="1">
    <source>
        <dbReference type="SAM" id="MobiDB-lite"/>
    </source>
</evidence>
<dbReference type="EMBL" id="FNTL01000004">
    <property type="protein sequence ID" value="SEE42593.1"/>
    <property type="molecule type" value="Genomic_DNA"/>
</dbReference>
<feature type="region of interest" description="Disordered" evidence="1">
    <location>
        <begin position="1"/>
        <end position="21"/>
    </location>
</feature>
<organism evidence="4 5">
    <name type="scientific">Rhodococcus jostii</name>
    <dbReference type="NCBI Taxonomy" id="132919"/>
    <lineage>
        <taxon>Bacteria</taxon>
        <taxon>Bacillati</taxon>
        <taxon>Actinomycetota</taxon>
        <taxon>Actinomycetes</taxon>
        <taxon>Mycobacteriales</taxon>
        <taxon>Nocardiaceae</taxon>
        <taxon>Rhodococcus</taxon>
    </lineage>
</organism>
<name>A0A1H5IQQ7_RHOJO</name>
<dbReference type="PANTHER" id="PTHR33744">
    <property type="entry name" value="CARBOHYDRATE DIACID REGULATOR"/>
    <property type="match status" value="1"/>
</dbReference>
<evidence type="ECO:0000259" key="2">
    <source>
        <dbReference type="Pfam" id="PF13556"/>
    </source>
</evidence>
<dbReference type="AlphaFoldDB" id="A0A1H5IQQ7"/>
<dbReference type="Pfam" id="PF14361">
    <property type="entry name" value="RsbRD_N"/>
    <property type="match status" value="1"/>
</dbReference>
<dbReference type="InterPro" id="IPR025736">
    <property type="entry name" value="PucR_C-HTH_dom"/>
</dbReference>
<evidence type="ECO:0000313" key="4">
    <source>
        <dbReference type="EMBL" id="SEE42593.1"/>
    </source>
</evidence>
<protein>
    <submittedName>
        <fullName evidence="4">PucR C-terminal helix-turn-helix domain-containing protein</fullName>
    </submittedName>
</protein>
<feature type="compositionally biased region" description="Polar residues" evidence="1">
    <location>
        <begin position="1"/>
        <end position="12"/>
    </location>
</feature>
<evidence type="ECO:0000259" key="3">
    <source>
        <dbReference type="Pfam" id="PF14361"/>
    </source>
</evidence>
<dbReference type="Proteomes" id="UP000183407">
    <property type="component" value="Unassembled WGS sequence"/>
</dbReference>
<reference evidence="5" key="1">
    <citation type="submission" date="2016-10" db="EMBL/GenBank/DDBJ databases">
        <authorList>
            <person name="Varghese N."/>
        </authorList>
    </citation>
    <scope>NUCLEOTIDE SEQUENCE [LARGE SCALE GENOMIC DNA]</scope>
    <source>
        <strain evidence="5">DSM 44719</strain>
    </source>
</reference>
<sequence>MRTMTNHSSGAGSQILVDGRPASAPLRDTRTVAQKLVRHFADNVTPCGALPGEQLQSDVMDFTVVCLGLGIQMLDEGISPTDEDLAEVRNSSARWAREGFPLKLVLRILHEGIREAGDLVASNARTEDLPELLAIQKVMFSLLECVTVAATTSYVEELEAVNSERDGAAVNLVTALLSGRKAATAARHAGVELADEYVVLGLSIPAHPTESVTHRRKTVVARQKLRRLQIELADASGGAALCSLSPDGGTLLLPGSPERAWMISLLDRIGAAAGVPLTATATRVRTAGIPAAAEQVHELLDLADRLALEPRLYEMDDLALEYQLTRPGPGRTHLARLLEPLDSSPELIETLEVHIGHDLNRQRTAKKMHLHTNTVDYRLKRVAQLTGYDPTRPSGLRQIQAALVARRLEVAQPER</sequence>
<dbReference type="InterPro" id="IPR042070">
    <property type="entry name" value="PucR_C-HTH_sf"/>
</dbReference>
<proteinExistence type="predicted"/>
<dbReference type="Gene3D" id="1.10.10.2840">
    <property type="entry name" value="PucR C-terminal helix-turn-helix domain"/>
    <property type="match status" value="1"/>
</dbReference>
<evidence type="ECO:0000313" key="5">
    <source>
        <dbReference type="Proteomes" id="UP000183407"/>
    </source>
</evidence>
<feature type="domain" description="PucR C-terminal helix-turn-helix" evidence="2">
    <location>
        <begin position="347"/>
        <end position="404"/>
    </location>
</feature>
<dbReference type="InterPro" id="IPR051448">
    <property type="entry name" value="CdaR-like_regulators"/>
</dbReference>